<sequence length="49" mass="5333">MFYSVIVHDFGIKHNHYASCFVALVGKIAVSLLGQSCSKGMVSYPELAN</sequence>
<evidence type="ECO:0000313" key="1">
    <source>
        <dbReference type="EMBL" id="KDR52094.1"/>
    </source>
</evidence>
<accession>A0A069QJ67</accession>
<gene>
    <name evidence="1" type="ORF">HMPREF1991_01870</name>
</gene>
<keyword evidence="2" id="KW-1185">Reference proteome</keyword>
<dbReference type="HOGENOM" id="CLU_200508_1_0_10"/>
<dbReference type="AlphaFoldDB" id="A0A069QJ67"/>
<dbReference type="Proteomes" id="UP000027442">
    <property type="component" value="Unassembled WGS sequence"/>
</dbReference>
<protein>
    <submittedName>
        <fullName evidence="1">Uncharacterized protein</fullName>
    </submittedName>
</protein>
<organism evidence="1 2">
    <name type="scientific">Hoylesella loescheii DSM 19665 = JCM 12249 = ATCC 15930</name>
    <dbReference type="NCBI Taxonomy" id="1122985"/>
    <lineage>
        <taxon>Bacteria</taxon>
        <taxon>Pseudomonadati</taxon>
        <taxon>Bacteroidota</taxon>
        <taxon>Bacteroidia</taxon>
        <taxon>Bacteroidales</taxon>
        <taxon>Prevotellaceae</taxon>
        <taxon>Hoylesella</taxon>
    </lineage>
</organism>
<dbReference type="EMBL" id="JNGW01000078">
    <property type="protein sequence ID" value="KDR52094.1"/>
    <property type="molecule type" value="Genomic_DNA"/>
</dbReference>
<reference evidence="1 2" key="1">
    <citation type="submission" date="2013-08" db="EMBL/GenBank/DDBJ databases">
        <authorList>
            <person name="Weinstock G."/>
            <person name="Sodergren E."/>
            <person name="Wylie T."/>
            <person name="Fulton L."/>
            <person name="Fulton R."/>
            <person name="Fronick C."/>
            <person name="O'Laughlin M."/>
            <person name="Godfrey J."/>
            <person name="Miner T."/>
            <person name="Herter B."/>
            <person name="Appelbaum E."/>
            <person name="Cordes M."/>
            <person name="Lek S."/>
            <person name="Wollam A."/>
            <person name="Pepin K.H."/>
            <person name="Palsikar V.B."/>
            <person name="Mitreva M."/>
            <person name="Wilson R.K."/>
        </authorList>
    </citation>
    <scope>NUCLEOTIDE SEQUENCE [LARGE SCALE GENOMIC DNA]</scope>
    <source>
        <strain evidence="1 2">ATCC 15930</strain>
    </source>
</reference>
<comment type="caution">
    <text evidence="1">The sequence shown here is derived from an EMBL/GenBank/DDBJ whole genome shotgun (WGS) entry which is preliminary data.</text>
</comment>
<evidence type="ECO:0000313" key="2">
    <source>
        <dbReference type="Proteomes" id="UP000027442"/>
    </source>
</evidence>
<name>A0A069QJ67_HOYLO</name>
<dbReference type="PATRIC" id="fig|1122985.7.peg.1945"/>
<proteinExistence type="predicted"/>